<dbReference type="Proteomes" id="UP000598217">
    <property type="component" value="Unassembled WGS sequence"/>
</dbReference>
<evidence type="ECO:0000259" key="3">
    <source>
        <dbReference type="PROSITE" id="PS50213"/>
    </source>
</evidence>
<dbReference type="PROSITE" id="PS50213">
    <property type="entry name" value="FAS1"/>
    <property type="match status" value="1"/>
</dbReference>
<feature type="compositionally biased region" description="Basic and acidic residues" evidence="1">
    <location>
        <begin position="26"/>
        <end position="39"/>
    </location>
</feature>
<dbReference type="SMART" id="SM00554">
    <property type="entry name" value="FAS1"/>
    <property type="match status" value="1"/>
</dbReference>
<dbReference type="EMBL" id="JADBDY010000001">
    <property type="protein sequence ID" value="MBE1455834.1"/>
    <property type="molecule type" value="Genomic_DNA"/>
</dbReference>
<evidence type="ECO:0000313" key="4">
    <source>
        <dbReference type="EMBL" id="MBE1455834.1"/>
    </source>
</evidence>
<dbReference type="SUPFAM" id="SSF82153">
    <property type="entry name" value="FAS1 domain"/>
    <property type="match status" value="1"/>
</dbReference>
<dbReference type="Gene3D" id="2.30.180.10">
    <property type="entry name" value="FAS1 domain"/>
    <property type="match status" value="1"/>
</dbReference>
<evidence type="ECO:0000256" key="2">
    <source>
        <dbReference type="SAM" id="SignalP"/>
    </source>
</evidence>
<dbReference type="InterPro" id="IPR036378">
    <property type="entry name" value="FAS1_dom_sf"/>
</dbReference>
<keyword evidence="2" id="KW-0732">Signal</keyword>
<feature type="chain" id="PRO_5046659784" evidence="2">
    <location>
        <begin position="21"/>
        <end position="206"/>
    </location>
</feature>
<feature type="domain" description="FAS1" evidence="3">
    <location>
        <begin position="73"/>
        <end position="203"/>
    </location>
</feature>
<proteinExistence type="predicted"/>
<dbReference type="Pfam" id="PF02469">
    <property type="entry name" value="Fasciclin"/>
    <property type="match status" value="1"/>
</dbReference>
<protein>
    <submittedName>
        <fullName evidence="4">Surface protein with fasciclin (FAS1) repeats</fullName>
    </submittedName>
</protein>
<dbReference type="PANTHER" id="PTHR10900">
    <property type="entry name" value="PERIOSTIN-RELATED"/>
    <property type="match status" value="1"/>
</dbReference>
<reference evidence="4 5" key="1">
    <citation type="submission" date="2020-10" db="EMBL/GenBank/DDBJ databases">
        <title>Sequencing the genomes of 1000 actinobacteria strains.</title>
        <authorList>
            <person name="Klenk H.-P."/>
        </authorList>
    </citation>
    <scope>NUCLEOTIDE SEQUENCE [LARGE SCALE GENOMIC DNA]</scope>
    <source>
        <strain evidence="4 5">DSM 45157</strain>
    </source>
</reference>
<comment type="caution">
    <text evidence="4">The sequence shown here is derived from an EMBL/GenBank/DDBJ whole genome shotgun (WGS) entry which is preliminary data.</text>
</comment>
<dbReference type="PROSITE" id="PS51257">
    <property type="entry name" value="PROKAR_LIPOPROTEIN"/>
    <property type="match status" value="1"/>
</dbReference>
<accession>A0ABR9H9W4</accession>
<dbReference type="PANTHER" id="PTHR10900:SF77">
    <property type="entry name" value="FI19380P1"/>
    <property type="match status" value="1"/>
</dbReference>
<evidence type="ECO:0000256" key="1">
    <source>
        <dbReference type="SAM" id="MobiDB-lite"/>
    </source>
</evidence>
<sequence>MTMRKTTLATAASALALVLAACGGGDREQTGEGAARETPQKASADAGNAAEPFGPGCSDFPGGGEGSLGEMSGQPFAAAIADSPVLGNLSEALERAGLSEELDAAEELTVFAPTDDAFDMYPDGEMDDILGNPEGLAYVLNQHVVEGRVPAEELDEGVFDSRNGGLLRATASDGEYTVNGYAPVVCGDVRTANATVHVVGMLLLPS</sequence>
<keyword evidence="5" id="KW-1185">Reference proteome</keyword>
<organism evidence="4 5">
    <name type="scientific">Nocardiopsis terrae</name>
    <dbReference type="NCBI Taxonomy" id="372655"/>
    <lineage>
        <taxon>Bacteria</taxon>
        <taxon>Bacillati</taxon>
        <taxon>Actinomycetota</taxon>
        <taxon>Actinomycetes</taxon>
        <taxon>Streptosporangiales</taxon>
        <taxon>Nocardiopsidaceae</taxon>
        <taxon>Nocardiopsis</taxon>
    </lineage>
</organism>
<feature type="region of interest" description="Disordered" evidence="1">
    <location>
        <begin position="26"/>
        <end position="71"/>
    </location>
</feature>
<gene>
    <name evidence="4" type="ORF">H4W79_000048</name>
</gene>
<dbReference type="InterPro" id="IPR050904">
    <property type="entry name" value="Adhesion/Biosynth-related"/>
</dbReference>
<feature type="signal peptide" evidence="2">
    <location>
        <begin position="1"/>
        <end position="20"/>
    </location>
</feature>
<name>A0ABR9H9W4_9ACTN</name>
<evidence type="ECO:0000313" key="5">
    <source>
        <dbReference type="Proteomes" id="UP000598217"/>
    </source>
</evidence>
<dbReference type="InterPro" id="IPR000782">
    <property type="entry name" value="FAS1_domain"/>
</dbReference>